<organism evidence="1 2">
    <name type="scientific">Plasmodium cynomolgi (strain B)</name>
    <dbReference type="NCBI Taxonomy" id="1120755"/>
    <lineage>
        <taxon>Eukaryota</taxon>
        <taxon>Sar</taxon>
        <taxon>Alveolata</taxon>
        <taxon>Apicomplexa</taxon>
        <taxon>Aconoidasida</taxon>
        <taxon>Haemosporida</taxon>
        <taxon>Plasmodiidae</taxon>
        <taxon>Plasmodium</taxon>
        <taxon>Plasmodium (Plasmodium)</taxon>
    </lineage>
</organism>
<reference evidence="1 2" key="1">
    <citation type="journal article" date="2012" name="Nat. Genet.">
        <title>Plasmodium cynomolgi genome sequences provide insight into Plasmodium vivax and the monkey malaria clade.</title>
        <authorList>
            <person name="Tachibana S."/>
            <person name="Sullivan S.A."/>
            <person name="Kawai S."/>
            <person name="Nakamura S."/>
            <person name="Kim H.R."/>
            <person name="Goto N."/>
            <person name="Arisue N."/>
            <person name="Palacpac N.M.Q."/>
            <person name="Honma H."/>
            <person name="Yagi M."/>
            <person name="Tougan T."/>
            <person name="Katakai Y."/>
            <person name="Kaneko O."/>
            <person name="Mita T."/>
            <person name="Kita K."/>
            <person name="Yasutomi Y."/>
            <person name="Sutton P.L."/>
            <person name="Shakhbatyan R."/>
            <person name="Horii T."/>
            <person name="Yasunaga T."/>
            <person name="Barnwell J.W."/>
            <person name="Escalante A.A."/>
            <person name="Carlton J.M."/>
            <person name="Tanabe K."/>
        </authorList>
    </citation>
    <scope>NUCLEOTIDE SEQUENCE [LARGE SCALE GENOMIC DNA]</scope>
    <source>
        <strain evidence="1 2">B</strain>
    </source>
</reference>
<feature type="non-terminal residue" evidence="1">
    <location>
        <position position="78"/>
    </location>
</feature>
<keyword evidence="2" id="KW-1185">Reference proteome</keyword>
<evidence type="ECO:0000313" key="1">
    <source>
        <dbReference type="EMBL" id="GAB66438.1"/>
    </source>
</evidence>
<dbReference type="RefSeq" id="XP_004222385.1">
    <property type="nucleotide sequence ID" value="XM_004222337.1"/>
</dbReference>
<dbReference type="VEuPathDB" id="PlasmoDB:PCYB_092240"/>
<evidence type="ECO:0000313" key="2">
    <source>
        <dbReference type="Proteomes" id="UP000006319"/>
    </source>
</evidence>
<dbReference type="EMBL" id="DF157101">
    <property type="protein sequence ID" value="GAB66438.1"/>
    <property type="molecule type" value="Genomic_DNA"/>
</dbReference>
<accession>K6UK13</accession>
<dbReference type="AlphaFoldDB" id="K6UK13"/>
<sequence length="78" mass="9502">EHQRIRHPGWGPNEHRKRRRKHLWEILRRRISIDVEARQTWNCLHGQQRQTQHERVAVLHNLLQAAAPKWSLPGLWKV</sequence>
<protein>
    <submittedName>
        <fullName evidence="1">Cyclophilin</fullName>
    </submittedName>
</protein>
<feature type="non-terminal residue" evidence="1">
    <location>
        <position position="1"/>
    </location>
</feature>
<dbReference type="KEGG" id="pcy:PCYB_092240"/>
<dbReference type="GeneID" id="14692792"/>
<name>K6UK13_PLACD</name>
<proteinExistence type="predicted"/>
<gene>
    <name evidence="1" type="ORF">PCYB_092240</name>
</gene>
<dbReference type="Proteomes" id="UP000006319">
    <property type="component" value="Chromosome 9"/>
</dbReference>